<dbReference type="GO" id="GO:0004674">
    <property type="term" value="F:protein serine/threonine kinase activity"/>
    <property type="evidence" value="ECO:0007669"/>
    <property type="project" value="UniProtKB-KW"/>
</dbReference>
<dbReference type="Pfam" id="PF07714">
    <property type="entry name" value="PK_Tyr_Ser-Thr"/>
    <property type="match status" value="1"/>
</dbReference>
<dbReference type="Gene3D" id="1.10.510.10">
    <property type="entry name" value="Transferase(Phosphotransferase) domain 1"/>
    <property type="match status" value="2"/>
</dbReference>
<keyword evidence="4" id="KW-0547">Nucleotide-binding</keyword>
<dbReference type="PANTHER" id="PTHR47975">
    <property type="entry name" value="S-LOCUS LECTIN KINASE FAMILY PROTEIN"/>
    <property type="match status" value="1"/>
</dbReference>
<keyword evidence="6" id="KW-0067">ATP-binding</keyword>
<keyword evidence="5" id="KW-0418">Kinase</keyword>
<evidence type="ECO:0000256" key="8">
    <source>
        <dbReference type="ARBA" id="ARBA00048679"/>
    </source>
</evidence>
<feature type="domain" description="Protein kinase" evidence="9">
    <location>
        <begin position="1"/>
        <end position="160"/>
    </location>
</feature>
<evidence type="ECO:0000256" key="4">
    <source>
        <dbReference type="ARBA" id="ARBA00022741"/>
    </source>
</evidence>
<dbReference type="Proteomes" id="UP001054889">
    <property type="component" value="Unassembled WGS sequence"/>
</dbReference>
<evidence type="ECO:0000256" key="3">
    <source>
        <dbReference type="ARBA" id="ARBA00022679"/>
    </source>
</evidence>
<gene>
    <name evidence="10" type="primary">ga22319</name>
    <name evidence="10" type="ORF">PR202_ga22319</name>
</gene>
<dbReference type="PROSITE" id="PS50011">
    <property type="entry name" value="PROTEIN_KINASE_DOM"/>
    <property type="match status" value="1"/>
</dbReference>
<dbReference type="SUPFAM" id="SSF56112">
    <property type="entry name" value="Protein kinase-like (PK-like)"/>
    <property type="match status" value="1"/>
</dbReference>
<sequence>MSCAESINRIDWNTKYSIIKGISQGLHFLHNEMDRTVVHMDLHAGNIFLDEYMVPKISGFSMSGILDQMQTRLNTVPGNKIITEDMSSRTADECGTQFIEKVRQKWTEDKIISIHPSLHDDCIQEIKKCIEIALECVHVDSNKRPSIKDIIDKFGENSLQ</sequence>
<dbReference type="InterPro" id="IPR001245">
    <property type="entry name" value="Ser-Thr/Tyr_kinase_cat_dom"/>
</dbReference>
<dbReference type="EC" id="2.7.11.1" evidence="1"/>
<keyword evidence="2" id="KW-0723">Serine/threonine-protein kinase</keyword>
<dbReference type="AlphaFoldDB" id="A0AAV5D3K9"/>
<evidence type="ECO:0000259" key="9">
    <source>
        <dbReference type="PROSITE" id="PS50011"/>
    </source>
</evidence>
<keyword evidence="3" id="KW-0808">Transferase</keyword>
<dbReference type="InterPro" id="IPR011009">
    <property type="entry name" value="Kinase-like_dom_sf"/>
</dbReference>
<dbReference type="PANTHER" id="PTHR47975:SF11">
    <property type="entry name" value="PROTEIN KINASE DOMAIN-CONTAINING PROTEIN"/>
    <property type="match status" value="1"/>
</dbReference>
<accession>A0AAV5D3K9</accession>
<reference evidence="10" key="1">
    <citation type="journal article" date="2018" name="DNA Res.">
        <title>Multiple hybrid de novo genome assembly of finger millet, an orphan allotetraploid crop.</title>
        <authorList>
            <person name="Hatakeyama M."/>
            <person name="Aluri S."/>
            <person name="Balachadran M.T."/>
            <person name="Sivarajan S.R."/>
            <person name="Patrignani A."/>
            <person name="Gruter S."/>
            <person name="Poveda L."/>
            <person name="Shimizu-Inatsugi R."/>
            <person name="Baeten J."/>
            <person name="Francoijs K.J."/>
            <person name="Nataraja K.N."/>
            <person name="Reddy Y.A.N."/>
            <person name="Phadnis S."/>
            <person name="Ravikumar R.L."/>
            <person name="Schlapbach R."/>
            <person name="Sreeman S.M."/>
            <person name="Shimizu K.K."/>
        </authorList>
    </citation>
    <scope>NUCLEOTIDE SEQUENCE</scope>
</reference>
<evidence type="ECO:0000256" key="7">
    <source>
        <dbReference type="ARBA" id="ARBA00047899"/>
    </source>
</evidence>
<proteinExistence type="predicted"/>
<protein>
    <recommendedName>
        <fullName evidence="1">non-specific serine/threonine protein kinase</fullName>
        <ecNumber evidence="1">2.7.11.1</ecNumber>
    </recommendedName>
</protein>
<dbReference type="GO" id="GO:0005524">
    <property type="term" value="F:ATP binding"/>
    <property type="evidence" value="ECO:0007669"/>
    <property type="project" value="UniProtKB-KW"/>
</dbReference>
<organism evidence="10 11">
    <name type="scientific">Eleusine coracana subsp. coracana</name>
    <dbReference type="NCBI Taxonomy" id="191504"/>
    <lineage>
        <taxon>Eukaryota</taxon>
        <taxon>Viridiplantae</taxon>
        <taxon>Streptophyta</taxon>
        <taxon>Embryophyta</taxon>
        <taxon>Tracheophyta</taxon>
        <taxon>Spermatophyta</taxon>
        <taxon>Magnoliopsida</taxon>
        <taxon>Liliopsida</taxon>
        <taxon>Poales</taxon>
        <taxon>Poaceae</taxon>
        <taxon>PACMAD clade</taxon>
        <taxon>Chloridoideae</taxon>
        <taxon>Cynodonteae</taxon>
        <taxon>Eleusininae</taxon>
        <taxon>Eleusine</taxon>
    </lineage>
</organism>
<comment type="caution">
    <text evidence="10">The sequence shown here is derived from an EMBL/GenBank/DDBJ whole genome shotgun (WGS) entry which is preliminary data.</text>
</comment>
<dbReference type="InterPro" id="IPR000719">
    <property type="entry name" value="Prot_kinase_dom"/>
</dbReference>
<evidence type="ECO:0000256" key="1">
    <source>
        <dbReference type="ARBA" id="ARBA00012513"/>
    </source>
</evidence>
<evidence type="ECO:0000256" key="5">
    <source>
        <dbReference type="ARBA" id="ARBA00022777"/>
    </source>
</evidence>
<evidence type="ECO:0000256" key="2">
    <source>
        <dbReference type="ARBA" id="ARBA00022527"/>
    </source>
</evidence>
<dbReference type="EMBL" id="BQKI01000011">
    <property type="protein sequence ID" value="GJN04747.1"/>
    <property type="molecule type" value="Genomic_DNA"/>
</dbReference>
<evidence type="ECO:0000313" key="11">
    <source>
        <dbReference type="Proteomes" id="UP001054889"/>
    </source>
</evidence>
<name>A0AAV5D3K9_ELECO</name>
<reference evidence="10" key="2">
    <citation type="submission" date="2021-12" db="EMBL/GenBank/DDBJ databases">
        <title>Resequencing data analysis of finger millet.</title>
        <authorList>
            <person name="Hatakeyama M."/>
            <person name="Aluri S."/>
            <person name="Balachadran M.T."/>
            <person name="Sivarajan S.R."/>
            <person name="Poveda L."/>
            <person name="Shimizu-Inatsugi R."/>
            <person name="Schlapbach R."/>
            <person name="Sreeman S.M."/>
            <person name="Shimizu K.K."/>
        </authorList>
    </citation>
    <scope>NUCLEOTIDE SEQUENCE</scope>
</reference>
<comment type="catalytic activity">
    <reaction evidence="7">
        <text>L-threonyl-[protein] + ATP = O-phospho-L-threonyl-[protein] + ADP + H(+)</text>
        <dbReference type="Rhea" id="RHEA:46608"/>
        <dbReference type="Rhea" id="RHEA-COMP:11060"/>
        <dbReference type="Rhea" id="RHEA-COMP:11605"/>
        <dbReference type="ChEBI" id="CHEBI:15378"/>
        <dbReference type="ChEBI" id="CHEBI:30013"/>
        <dbReference type="ChEBI" id="CHEBI:30616"/>
        <dbReference type="ChEBI" id="CHEBI:61977"/>
        <dbReference type="ChEBI" id="CHEBI:456216"/>
        <dbReference type="EC" id="2.7.11.1"/>
    </reaction>
</comment>
<evidence type="ECO:0000313" key="10">
    <source>
        <dbReference type="EMBL" id="GJN04747.1"/>
    </source>
</evidence>
<keyword evidence="11" id="KW-1185">Reference proteome</keyword>
<evidence type="ECO:0000256" key="6">
    <source>
        <dbReference type="ARBA" id="ARBA00022840"/>
    </source>
</evidence>
<dbReference type="FunFam" id="1.10.510.10:FF:001023">
    <property type="entry name" value="Os07g0541700 protein"/>
    <property type="match status" value="1"/>
</dbReference>
<comment type="catalytic activity">
    <reaction evidence="8">
        <text>L-seryl-[protein] + ATP = O-phospho-L-seryl-[protein] + ADP + H(+)</text>
        <dbReference type="Rhea" id="RHEA:17989"/>
        <dbReference type="Rhea" id="RHEA-COMP:9863"/>
        <dbReference type="Rhea" id="RHEA-COMP:11604"/>
        <dbReference type="ChEBI" id="CHEBI:15378"/>
        <dbReference type="ChEBI" id="CHEBI:29999"/>
        <dbReference type="ChEBI" id="CHEBI:30616"/>
        <dbReference type="ChEBI" id="CHEBI:83421"/>
        <dbReference type="ChEBI" id="CHEBI:456216"/>
        <dbReference type="EC" id="2.7.11.1"/>
    </reaction>
</comment>